<evidence type="ECO:0000256" key="7">
    <source>
        <dbReference type="SAM" id="MobiDB-lite"/>
    </source>
</evidence>
<evidence type="ECO:0000259" key="9">
    <source>
        <dbReference type="Pfam" id="PF01545"/>
    </source>
</evidence>
<evidence type="ECO:0000256" key="6">
    <source>
        <dbReference type="ARBA" id="ARBA00023136"/>
    </source>
</evidence>
<dbReference type="AlphaFoldDB" id="A0A6I2UX82"/>
<dbReference type="Gene3D" id="3.30.70.1350">
    <property type="entry name" value="Cation efflux protein, cytoplasmic domain"/>
    <property type="match status" value="1"/>
</dbReference>
<keyword evidence="5 8" id="KW-1133">Transmembrane helix</keyword>
<evidence type="ECO:0000313" key="11">
    <source>
        <dbReference type="EMBL" id="MSV24684.1"/>
    </source>
</evidence>
<comment type="similarity">
    <text evidence="2">Belongs to the cation diffusion facilitator (CDF) transporter (TC 2.A.4) family.</text>
</comment>
<evidence type="ECO:0000256" key="8">
    <source>
        <dbReference type="SAM" id="Phobius"/>
    </source>
</evidence>
<evidence type="ECO:0000256" key="3">
    <source>
        <dbReference type="ARBA" id="ARBA00022448"/>
    </source>
</evidence>
<dbReference type="Proteomes" id="UP000430222">
    <property type="component" value="Unassembled WGS sequence"/>
</dbReference>
<dbReference type="Gene3D" id="1.20.1510.10">
    <property type="entry name" value="Cation efflux protein transmembrane domain"/>
    <property type="match status" value="1"/>
</dbReference>
<protein>
    <submittedName>
        <fullName evidence="11">Cation transporter</fullName>
    </submittedName>
</protein>
<feature type="transmembrane region" description="Helical" evidence="8">
    <location>
        <begin position="80"/>
        <end position="100"/>
    </location>
</feature>
<reference evidence="11 12" key="1">
    <citation type="submission" date="2019-08" db="EMBL/GenBank/DDBJ databases">
        <title>In-depth cultivation of the pig gut microbiome towards novel bacterial diversity and tailored functional studies.</title>
        <authorList>
            <person name="Wylensek D."/>
            <person name="Hitch T.C.A."/>
            <person name="Clavel T."/>
        </authorList>
    </citation>
    <scope>NUCLEOTIDE SEQUENCE [LARGE SCALE GENOMIC DNA]</scope>
    <source>
        <strain evidence="12">WCA-380-WT-3B3</strain>
    </source>
</reference>
<dbReference type="InterPro" id="IPR027470">
    <property type="entry name" value="Cation_efflux_CTD"/>
</dbReference>
<dbReference type="SUPFAM" id="SSF160240">
    <property type="entry name" value="Cation efflux protein cytoplasmic domain-like"/>
    <property type="match status" value="1"/>
</dbReference>
<keyword evidence="12" id="KW-1185">Reference proteome</keyword>
<dbReference type="RefSeq" id="WP_154620452.1">
    <property type="nucleotide sequence ID" value="NZ_VUNL01000005.1"/>
</dbReference>
<dbReference type="SUPFAM" id="SSF161111">
    <property type="entry name" value="Cation efflux protein transmembrane domain-like"/>
    <property type="match status" value="1"/>
</dbReference>
<dbReference type="InterPro" id="IPR002524">
    <property type="entry name" value="Cation_efflux"/>
</dbReference>
<keyword evidence="6 8" id="KW-0472">Membrane</keyword>
<dbReference type="FunFam" id="1.20.1510.10:FF:000006">
    <property type="entry name" value="Divalent cation efflux transporter"/>
    <property type="match status" value="1"/>
</dbReference>
<feature type="domain" description="Cation efflux protein transmembrane" evidence="9">
    <location>
        <begin position="13"/>
        <end position="205"/>
    </location>
</feature>
<dbReference type="GO" id="GO:0015341">
    <property type="term" value="F:zinc efflux antiporter activity"/>
    <property type="evidence" value="ECO:0007669"/>
    <property type="project" value="TreeGrafter"/>
</dbReference>
<feature type="compositionally biased region" description="Basic and acidic residues" evidence="7">
    <location>
        <begin position="307"/>
        <end position="318"/>
    </location>
</feature>
<dbReference type="Pfam" id="PF01545">
    <property type="entry name" value="Cation_efflux"/>
    <property type="match status" value="1"/>
</dbReference>
<evidence type="ECO:0000256" key="1">
    <source>
        <dbReference type="ARBA" id="ARBA00004141"/>
    </source>
</evidence>
<keyword evidence="3" id="KW-0813">Transport</keyword>
<feature type="transmembrane region" description="Helical" evidence="8">
    <location>
        <begin position="112"/>
        <end position="130"/>
    </location>
</feature>
<proteinExistence type="inferred from homology"/>
<evidence type="ECO:0000256" key="5">
    <source>
        <dbReference type="ARBA" id="ARBA00022989"/>
    </source>
</evidence>
<comment type="subcellular location">
    <subcellularLocation>
        <location evidence="1">Membrane</location>
        <topology evidence="1">Multi-pass membrane protein</topology>
    </subcellularLocation>
</comment>
<name>A0A6I2UX82_9FIRM</name>
<gene>
    <name evidence="11" type="ORF">FYJ78_05700</name>
</gene>
<feature type="transmembrane region" description="Helical" evidence="8">
    <location>
        <begin position="175"/>
        <end position="195"/>
    </location>
</feature>
<evidence type="ECO:0000313" key="12">
    <source>
        <dbReference type="Proteomes" id="UP000430222"/>
    </source>
</evidence>
<dbReference type="EMBL" id="VUNL01000005">
    <property type="protein sequence ID" value="MSV24684.1"/>
    <property type="molecule type" value="Genomic_DNA"/>
</dbReference>
<dbReference type="GO" id="GO:0015093">
    <property type="term" value="F:ferrous iron transmembrane transporter activity"/>
    <property type="evidence" value="ECO:0007669"/>
    <property type="project" value="TreeGrafter"/>
</dbReference>
<dbReference type="PANTHER" id="PTHR43840:SF15">
    <property type="entry name" value="MITOCHONDRIAL METAL TRANSPORTER 1-RELATED"/>
    <property type="match status" value="1"/>
</dbReference>
<feature type="region of interest" description="Disordered" evidence="7">
    <location>
        <begin position="286"/>
        <end position="318"/>
    </location>
</feature>
<organism evidence="11 12">
    <name type="scientific">Selenomonas montiformis</name>
    <dbReference type="NCBI Taxonomy" id="2652285"/>
    <lineage>
        <taxon>Bacteria</taxon>
        <taxon>Bacillati</taxon>
        <taxon>Bacillota</taxon>
        <taxon>Negativicutes</taxon>
        <taxon>Selenomonadales</taxon>
        <taxon>Selenomonadaceae</taxon>
        <taxon>Selenomonas</taxon>
    </lineage>
</organism>
<dbReference type="InterPro" id="IPR027469">
    <property type="entry name" value="Cation_efflux_TMD_sf"/>
</dbReference>
<dbReference type="InterPro" id="IPR036837">
    <property type="entry name" value="Cation_efflux_CTD_sf"/>
</dbReference>
<dbReference type="NCBIfam" id="TIGR01297">
    <property type="entry name" value="CDF"/>
    <property type="match status" value="1"/>
</dbReference>
<comment type="caution">
    <text evidence="11">The sequence shown here is derived from an EMBL/GenBank/DDBJ whole genome shotgun (WGS) entry which is preliminary data.</text>
</comment>
<accession>A0A6I2UX82</accession>
<dbReference type="GO" id="GO:0005886">
    <property type="term" value="C:plasma membrane"/>
    <property type="evidence" value="ECO:0007669"/>
    <property type="project" value="TreeGrafter"/>
</dbReference>
<evidence type="ECO:0000256" key="4">
    <source>
        <dbReference type="ARBA" id="ARBA00022692"/>
    </source>
</evidence>
<feature type="transmembrane region" description="Helical" evidence="8">
    <location>
        <begin position="12"/>
        <end position="36"/>
    </location>
</feature>
<dbReference type="InterPro" id="IPR058533">
    <property type="entry name" value="Cation_efflux_TM"/>
</dbReference>
<dbReference type="GO" id="GO:0006882">
    <property type="term" value="P:intracellular zinc ion homeostasis"/>
    <property type="evidence" value="ECO:0007669"/>
    <property type="project" value="TreeGrafter"/>
</dbReference>
<sequence>MTEHAALKQRTAYLSIFSNTTLVVLKLAVGLYVGAVSLVSEALHSGVDLVAALIAFWAVRKSIVPPDQEHDYGHGKYENLSAAVEALLIVGAAVGILYESVQKFQEARLPEFLEYGILIMGISIVVNILVSRRLIHVAAVTGSQALEADGLHLQSDVWTSVGVMTGLVLMQLTGWAWLDSLIAIFVAGIIFRAGWRMVVESAMELTDASLPEDQENRIREIIESVPEVRSCHCLRTRKSGSYKLLDVHVLFDGSMHLSQVHAVCDELEEKIRQELGTFDILIHPEPADYHKPETNTSHYEASQRAPEPVERSGRFSKK</sequence>
<dbReference type="GO" id="GO:0015086">
    <property type="term" value="F:cadmium ion transmembrane transporter activity"/>
    <property type="evidence" value="ECO:0007669"/>
    <property type="project" value="TreeGrafter"/>
</dbReference>
<dbReference type="InterPro" id="IPR050291">
    <property type="entry name" value="CDF_Transporter"/>
</dbReference>
<feature type="domain" description="Cation efflux protein cytoplasmic" evidence="10">
    <location>
        <begin position="210"/>
        <end position="286"/>
    </location>
</feature>
<keyword evidence="4 8" id="KW-0812">Transmembrane</keyword>
<dbReference type="Pfam" id="PF16916">
    <property type="entry name" value="ZT_dimer"/>
    <property type="match status" value="1"/>
</dbReference>
<dbReference type="PANTHER" id="PTHR43840">
    <property type="entry name" value="MITOCHONDRIAL METAL TRANSPORTER 1-RELATED"/>
    <property type="match status" value="1"/>
</dbReference>
<evidence type="ECO:0000256" key="2">
    <source>
        <dbReference type="ARBA" id="ARBA00008114"/>
    </source>
</evidence>
<evidence type="ECO:0000259" key="10">
    <source>
        <dbReference type="Pfam" id="PF16916"/>
    </source>
</evidence>